<comment type="caution">
    <text evidence="3">The sequence shown here is derived from an EMBL/GenBank/DDBJ whole genome shotgun (WGS) entry which is preliminary data.</text>
</comment>
<keyword evidence="4" id="KW-1185">Reference proteome</keyword>
<evidence type="ECO:0000313" key="4">
    <source>
        <dbReference type="Proteomes" id="UP000553756"/>
    </source>
</evidence>
<proteinExistence type="predicted"/>
<dbReference type="EMBL" id="JAAIIJ010000016">
    <property type="protein sequence ID" value="NMN02237.1"/>
    <property type="molecule type" value="Genomic_DNA"/>
</dbReference>
<evidence type="ECO:0000256" key="1">
    <source>
        <dbReference type="SAM" id="MobiDB-lite"/>
    </source>
</evidence>
<accession>A0ABX1SYJ5</accession>
<evidence type="ECO:0000313" key="3">
    <source>
        <dbReference type="EMBL" id="NMN02237.1"/>
    </source>
</evidence>
<keyword evidence="2" id="KW-0472">Membrane</keyword>
<keyword evidence="2" id="KW-0812">Transmembrane</keyword>
<feature type="transmembrane region" description="Helical" evidence="2">
    <location>
        <begin position="123"/>
        <end position="142"/>
    </location>
</feature>
<reference evidence="3 4" key="1">
    <citation type="submission" date="2020-02" db="EMBL/GenBank/DDBJ databases">
        <title>Characterization of phylogenetic diversity of novel bifidobacterial species isolated in Czech ZOOs.</title>
        <authorList>
            <person name="Lugli G.A."/>
            <person name="Vera N.B."/>
            <person name="Ventura M."/>
        </authorList>
    </citation>
    <scope>NUCLEOTIDE SEQUENCE [LARGE SCALE GENOMIC DNA]</scope>
    <source>
        <strain evidence="3 4">DSM 109963</strain>
    </source>
</reference>
<organism evidence="3 4">
    <name type="scientific">Bifidobacterium panos</name>
    <dbReference type="NCBI Taxonomy" id="2675321"/>
    <lineage>
        <taxon>Bacteria</taxon>
        <taxon>Bacillati</taxon>
        <taxon>Actinomycetota</taxon>
        <taxon>Actinomycetes</taxon>
        <taxon>Bifidobacteriales</taxon>
        <taxon>Bifidobacteriaceae</taxon>
        <taxon>Bifidobacterium</taxon>
    </lineage>
</organism>
<sequence length="185" mass="20176">MTDLNNTNDDGVRPNHTPDDESNQAELDEAWAAFEAEHKDDLADVAASRSAKRFEKHAERRDKEAVVNARDLSPEAFSSTGADHGPRDFTGSSWLDTDDVMDQYDDGFTEPNPTIGLIKRSKLLFWALLLIGIAGIIATAFLPAFAGILGTVFGVCTLIGAAGLIVQHKGHNETREDYFDDGARV</sequence>
<protein>
    <submittedName>
        <fullName evidence="3">Membrane associated protein</fullName>
    </submittedName>
</protein>
<evidence type="ECO:0000256" key="2">
    <source>
        <dbReference type="SAM" id="Phobius"/>
    </source>
</evidence>
<feature type="region of interest" description="Disordered" evidence="1">
    <location>
        <begin position="1"/>
        <end position="33"/>
    </location>
</feature>
<dbReference type="Proteomes" id="UP000553756">
    <property type="component" value="Unassembled WGS sequence"/>
</dbReference>
<name>A0ABX1SYJ5_9BIFI</name>
<keyword evidence="2" id="KW-1133">Transmembrane helix</keyword>
<feature type="compositionally biased region" description="Basic and acidic residues" evidence="1">
    <location>
        <begin position="10"/>
        <end position="19"/>
    </location>
</feature>
<feature type="transmembrane region" description="Helical" evidence="2">
    <location>
        <begin position="148"/>
        <end position="166"/>
    </location>
</feature>
<feature type="compositionally biased region" description="Acidic residues" evidence="1">
    <location>
        <begin position="20"/>
        <end position="29"/>
    </location>
</feature>
<dbReference type="RefSeq" id="WP_172145222.1">
    <property type="nucleotide sequence ID" value="NZ_JAAIIJ010000016.1"/>
</dbReference>
<gene>
    <name evidence="3" type="ORF">G1C94_0859</name>
</gene>